<dbReference type="EC" id="5.2.1.8" evidence="1"/>
<dbReference type="PROSITE" id="PS50072">
    <property type="entry name" value="CSA_PPIASE_2"/>
    <property type="match status" value="1"/>
</dbReference>
<gene>
    <name evidence="4" type="ORF">CCMP2556_LOCUS21853</name>
</gene>
<reference evidence="4 5" key="1">
    <citation type="submission" date="2024-02" db="EMBL/GenBank/DDBJ databases">
        <authorList>
            <person name="Chen Y."/>
            <person name="Shah S."/>
            <person name="Dougan E. K."/>
            <person name="Thang M."/>
            <person name="Chan C."/>
        </authorList>
    </citation>
    <scope>NUCLEOTIDE SEQUENCE [LARGE SCALE GENOMIC DNA]</scope>
</reference>
<feature type="region of interest" description="Disordered" evidence="2">
    <location>
        <begin position="189"/>
        <end position="226"/>
    </location>
</feature>
<keyword evidence="5" id="KW-1185">Reference proteome</keyword>
<accession>A0ABP0LQF9</accession>
<comment type="function">
    <text evidence="1">PPIases accelerate the folding of proteins. It catalyzes the cis-trans isomerization of proline imidic peptide bonds in oligopeptides.</text>
</comment>
<protein>
    <recommendedName>
        <fullName evidence="1">Peptidyl-prolyl cis-trans isomerase</fullName>
        <shortName evidence="1">PPIase</shortName>
        <ecNumber evidence="1">5.2.1.8</ecNumber>
    </recommendedName>
</protein>
<organism evidence="4 5">
    <name type="scientific">Durusdinium trenchii</name>
    <dbReference type="NCBI Taxonomy" id="1381693"/>
    <lineage>
        <taxon>Eukaryota</taxon>
        <taxon>Sar</taxon>
        <taxon>Alveolata</taxon>
        <taxon>Dinophyceae</taxon>
        <taxon>Suessiales</taxon>
        <taxon>Symbiodiniaceae</taxon>
        <taxon>Durusdinium</taxon>
    </lineage>
</organism>
<dbReference type="PANTHER" id="PTHR11071:SF561">
    <property type="entry name" value="PEPTIDYL-PROLYL CIS-TRANS ISOMERASE D-RELATED"/>
    <property type="match status" value="1"/>
</dbReference>
<dbReference type="EMBL" id="CAXAMN010013336">
    <property type="protein sequence ID" value="CAK9040582.1"/>
    <property type="molecule type" value="Genomic_DNA"/>
</dbReference>
<comment type="catalytic activity">
    <reaction evidence="1">
        <text>[protein]-peptidylproline (omega=180) = [protein]-peptidylproline (omega=0)</text>
        <dbReference type="Rhea" id="RHEA:16237"/>
        <dbReference type="Rhea" id="RHEA-COMP:10747"/>
        <dbReference type="Rhea" id="RHEA-COMP:10748"/>
        <dbReference type="ChEBI" id="CHEBI:83833"/>
        <dbReference type="ChEBI" id="CHEBI:83834"/>
        <dbReference type="EC" id="5.2.1.8"/>
    </reaction>
</comment>
<dbReference type="InterPro" id="IPR002130">
    <property type="entry name" value="Cyclophilin-type_PPIase_dom"/>
</dbReference>
<comment type="caution">
    <text evidence="4">The sequence shown here is derived from an EMBL/GenBank/DDBJ whole genome shotgun (WGS) entry which is preliminary data.</text>
</comment>
<evidence type="ECO:0000256" key="2">
    <source>
        <dbReference type="SAM" id="MobiDB-lite"/>
    </source>
</evidence>
<dbReference type="Gene3D" id="2.40.100.10">
    <property type="entry name" value="Cyclophilin-like"/>
    <property type="match status" value="1"/>
</dbReference>
<dbReference type="PRINTS" id="PR00153">
    <property type="entry name" value="CSAPPISMRASE"/>
</dbReference>
<evidence type="ECO:0000259" key="3">
    <source>
        <dbReference type="PROSITE" id="PS50072"/>
    </source>
</evidence>
<keyword evidence="1" id="KW-0697">Rotamase</keyword>
<proteinExistence type="inferred from homology"/>
<sequence length="226" mass="24767">MEDKATDGSIYCFLEVEISGVNIGRMIFKLYDNICPKTAENFRCLCNGERGTGLITKMPLNIQGSKFHRVIPGFMAQGGDFELGDGRGGESIYGGKFNDEAGGLALRHAKRGLLSMANSGRDTNGSQFFILFKPAHHLNGKHCVFGELVEGQATLDAIEGVKTTSDDKPIAPITIARCGQVERRVIGVRPVKRKKVKEVNSSSDSSSSEKKKKKTKKKDKKNKKKD</sequence>
<evidence type="ECO:0000313" key="5">
    <source>
        <dbReference type="Proteomes" id="UP001642484"/>
    </source>
</evidence>
<name>A0ABP0LQF9_9DINO</name>
<feature type="compositionally biased region" description="Basic residues" evidence="2">
    <location>
        <begin position="210"/>
        <end position="226"/>
    </location>
</feature>
<dbReference type="Pfam" id="PF00160">
    <property type="entry name" value="Pro_isomerase"/>
    <property type="match status" value="1"/>
</dbReference>
<feature type="domain" description="PPIase cyclophilin-type" evidence="3">
    <location>
        <begin position="13"/>
        <end position="180"/>
    </location>
</feature>
<comment type="similarity">
    <text evidence="1">Belongs to the cyclophilin-type PPIase family.</text>
</comment>
<evidence type="ECO:0000256" key="1">
    <source>
        <dbReference type="RuleBase" id="RU363019"/>
    </source>
</evidence>
<dbReference type="InterPro" id="IPR029000">
    <property type="entry name" value="Cyclophilin-like_dom_sf"/>
</dbReference>
<dbReference type="PANTHER" id="PTHR11071">
    <property type="entry name" value="PEPTIDYL-PROLYL CIS-TRANS ISOMERASE"/>
    <property type="match status" value="1"/>
</dbReference>
<dbReference type="Proteomes" id="UP001642484">
    <property type="component" value="Unassembled WGS sequence"/>
</dbReference>
<keyword evidence="1" id="KW-0413">Isomerase</keyword>
<evidence type="ECO:0000313" key="4">
    <source>
        <dbReference type="EMBL" id="CAK9040582.1"/>
    </source>
</evidence>
<dbReference type="SUPFAM" id="SSF50891">
    <property type="entry name" value="Cyclophilin-like"/>
    <property type="match status" value="1"/>
</dbReference>